<dbReference type="Gene3D" id="2.40.100.10">
    <property type="entry name" value="Cyclophilin-like"/>
    <property type="match status" value="1"/>
</dbReference>
<evidence type="ECO:0000256" key="2">
    <source>
        <dbReference type="ARBA" id="ARBA00022801"/>
    </source>
</evidence>
<dbReference type="EMBL" id="JBHMFA010000006">
    <property type="protein sequence ID" value="MFB9105500.1"/>
    <property type="molecule type" value="Genomic_DNA"/>
</dbReference>
<reference evidence="6 7" key="1">
    <citation type="submission" date="2024-09" db="EMBL/GenBank/DDBJ databases">
        <authorList>
            <person name="Sun Q."/>
            <person name="Mori K."/>
        </authorList>
    </citation>
    <scope>NUCLEOTIDE SEQUENCE [LARGE SCALE GENOMIC DNA]</scope>
    <source>
        <strain evidence="6 7">CECT 8300</strain>
    </source>
</reference>
<keyword evidence="4" id="KW-1133">Transmembrane helix</keyword>
<keyword evidence="2 6" id="KW-0378">Hydrolase</keyword>
<evidence type="ECO:0000256" key="3">
    <source>
        <dbReference type="ARBA" id="ARBA00022840"/>
    </source>
</evidence>
<accession>A0ABV5H2I7</accession>
<keyword evidence="4" id="KW-0812">Transmembrane</keyword>
<dbReference type="SUPFAM" id="SSF160467">
    <property type="entry name" value="PH0987 N-terminal domain-like"/>
    <property type="match status" value="1"/>
</dbReference>
<dbReference type="RefSeq" id="WP_290268098.1">
    <property type="nucleotide sequence ID" value="NZ_JAUFQP010000001.1"/>
</dbReference>
<dbReference type="InterPro" id="IPR029000">
    <property type="entry name" value="Cyclophilin-like_dom_sf"/>
</dbReference>
<comment type="caution">
    <text evidence="6">The sequence shown here is derived from an EMBL/GenBank/DDBJ whole genome shotgun (WGS) entry which is preliminary data.</text>
</comment>
<dbReference type="PANTHER" id="PTHR34698:SF2">
    <property type="entry name" value="5-OXOPROLINASE SUBUNIT B"/>
    <property type="match status" value="1"/>
</dbReference>
<evidence type="ECO:0000259" key="5">
    <source>
        <dbReference type="SMART" id="SM00796"/>
    </source>
</evidence>
<keyword evidence="4" id="KW-0472">Membrane</keyword>
<keyword evidence="1" id="KW-0547">Nucleotide-binding</keyword>
<dbReference type="PANTHER" id="PTHR34698">
    <property type="entry name" value="5-OXOPROLINASE SUBUNIT B"/>
    <property type="match status" value="1"/>
</dbReference>
<dbReference type="Pfam" id="PF02682">
    <property type="entry name" value="CT_C_D"/>
    <property type="match status" value="1"/>
</dbReference>
<feature type="domain" description="Carboxyltransferase" evidence="5">
    <location>
        <begin position="5"/>
        <end position="206"/>
    </location>
</feature>
<keyword evidence="7" id="KW-1185">Reference proteome</keyword>
<protein>
    <submittedName>
        <fullName evidence="6">5-oxoprolinase subunit PxpB</fullName>
        <ecNumber evidence="6">3.5.2.9</ecNumber>
    </submittedName>
</protein>
<name>A0ABV5H2I7_9FLAO</name>
<sequence length="241" mass="27004">MAFKLQYKTYGAHAVLVEWPAVIDEIVLRDVLYFKDIIEKSNIKYLVQVNSAYNSLIVIYDESVNCLSLQIVIIDKIYATRNKANISKAILWRIPVCYDALFSLDLASISGAKNMSEIEFIKQHSEAVYTVYFIGFLPGFLYLGGLNKALQTPRKSTPRLHVEKGAVAIGGNQTGVYPNTSPGGWNIIGNSPINFFDISKEKPCFAKAGDRVQFYPVSLEKHQEIKVLVEAGVYQIENSIL</sequence>
<dbReference type="InterPro" id="IPR010016">
    <property type="entry name" value="PxpB"/>
</dbReference>
<evidence type="ECO:0000313" key="6">
    <source>
        <dbReference type="EMBL" id="MFB9105500.1"/>
    </source>
</evidence>
<keyword evidence="3" id="KW-0067">ATP-binding</keyword>
<evidence type="ECO:0000313" key="7">
    <source>
        <dbReference type="Proteomes" id="UP001589590"/>
    </source>
</evidence>
<organism evidence="6 7">
    <name type="scientific">Algibacter miyuki</name>
    <dbReference type="NCBI Taxonomy" id="1306933"/>
    <lineage>
        <taxon>Bacteria</taxon>
        <taxon>Pseudomonadati</taxon>
        <taxon>Bacteroidota</taxon>
        <taxon>Flavobacteriia</taxon>
        <taxon>Flavobacteriales</taxon>
        <taxon>Flavobacteriaceae</taxon>
        <taxon>Algibacter</taxon>
    </lineage>
</organism>
<dbReference type="SMART" id="SM00796">
    <property type="entry name" value="AHS1"/>
    <property type="match status" value="1"/>
</dbReference>
<dbReference type="Gene3D" id="3.30.1360.40">
    <property type="match status" value="1"/>
</dbReference>
<feature type="transmembrane region" description="Helical" evidence="4">
    <location>
        <begin position="90"/>
        <end position="109"/>
    </location>
</feature>
<evidence type="ECO:0000256" key="1">
    <source>
        <dbReference type="ARBA" id="ARBA00022741"/>
    </source>
</evidence>
<dbReference type="EC" id="3.5.2.9" evidence="6"/>
<dbReference type="Proteomes" id="UP001589590">
    <property type="component" value="Unassembled WGS sequence"/>
</dbReference>
<dbReference type="SUPFAM" id="SSF50891">
    <property type="entry name" value="Cyclophilin-like"/>
    <property type="match status" value="1"/>
</dbReference>
<evidence type="ECO:0000256" key="4">
    <source>
        <dbReference type="SAM" id="Phobius"/>
    </source>
</evidence>
<gene>
    <name evidence="6" type="primary">pxpB</name>
    <name evidence="6" type="ORF">ACFFU1_11355</name>
</gene>
<dbReference type="InterPro" id="IPR003833">
    <property type="entry name" value="CT_C_D"/>
</dbReference>
<proteinExistence type="predicted"/>
<dbReference type="GO" id="GO:0017168">
    <property type="term" value="F:5-oxoprolinase (ATP-hydrolyzing) activity"/>
    <property type="evidence" value="ECO:0007669"/>
    <property type="project" value="UniProtKB-EC"/>
</dbReference>
<dbReference type="NCBIfam" id="TIGR00370">
    <property type="entry name" value="5-oxoprolinase subunit PxpB"/>
    <property type="match status" value="1"/>
</dbReference>
<feature type="transmembrane region" description="Helical" evidence="4">
    <location>
        <begin position="129"/>
        <end position="150"/>
    </location>
</feature>